<dbReference type="EC" id="2.7.7.60" evidence="3"/>
<reference evidence="4 5" key="1">
    <citation type="submission" date="2024-03" db="EMBL/GenBank/DDBJ databases">
        <title>Aquirufa genome sequencing.</title>
        <authorList>
            <person name="Pitt A."/>
            <person name="Hahn M.W."/>
        </authorList>
    </citation>
    <scope>NUCLEOTIDE SEQUENCE [LARGE SCALE GENOMIC DNA]</scope>
    <source>
        <strain evidence="4 5">PLAD-142S6K</strain>
    </source>
</reference>
<dbReference type="SUPFAM" id="SSF53448">
    <property type="entry name" value="Nucleotide-diphospho-sugar transferases"/>
    <property type="match status" value="1"/>
</dbReference>
<keyword evidence="5" id="KW-1185">Reference proteome</keyword>
<sequence>MKKIAIIVAGGTGQRMNSAVAKQFLLLQNKPILFHTLQAFKAADPITKLIVVLPENQIEYWKSLCEKYPEIKLETPHEIINGGETRFHSSKNGIDSIGAQDDCWVAIHDGVRPLILPSTINQAYQLAQEKGNCVVSVSSKDSIRMWDASKNAFKSVIRDDVKIIQTPQIFELNTLKKAFNQPYSPKFTDDASVVEANGENIHLMEGEYTNIKITTPEDLLVAESILEQPK</sequence>
<dbReference type="CDD" id="cd02516">
    <property type="entry name" value="CDP-ME_synthetase"/>
    <property type="match status" value="1"/>
</dbReference>
<accession>A0ABW6CZ16</accession>
<name>A0ABW6CZ16_9BACT</name>
<comment type="pathway">
    <text evidence="3">Isoprenoid biosynthesis; isopentenyl diphosphate biosynthesis via DXP pathway; isopentenyl diphosphate from 1-deoxy-D-xylulose 5-phosphate: step 2/6.</text>
</comment>
<protein>
    <recommendedName>
        <fullName evidence="3">2-C-methyl-D-erythritol 4-phosphate cytidylyltransferase</fullName>
        <ecNumber evidence="3">2.7.7.60</ecNumber>
    </recommendedName>
    <alternativeName>
        <fullName evidence="3">4-diphosphocytidyl-2C-methyl-D-erythritol synthase</fullName>
    </alternativeName>
    <alternativeName>
        <fullName evidence="3">MEP cytidylyltransferase</fullName>
        <shortName evidence="3">MCT</shortName>
    </alternativeName>
</protein>
<evidence type="ECO:0000256" key="3">
    <source>
        <dbReference type="HAMAP-Rule" id="MF_00108"/>
    </source>
</evidence>
<comment type="similarity">
    <text evidence="3">Belongs to the IspD/TarI cytidylyltransferase family. IspD subfamily.</text>
</comment>
<dbReference type="InterPro" id="IPR050088">
    <property type="entry name" value="IspD/TarI_cytidylyltransf_bact"/>
</dbReference>
<gene>
    <name evidence="3" type="primary">ispD</name>
    <name evidence="4" type="ORF">SKC38_06900</name>
</gene>
<comment type="function">
    <text evidence="3">Catalyzes the formation of 4-diphosphocytidyl-2-C-methyl-D-erythritol from CTP and 2-C-methyl-D-erythritol 4-phosphate (MEP).</text>
</comment>
<dbReference type="EMBL" id="JBBKYA010000003">
    <property type="protein sequence ID" value="MFD3275949.1"/>
    <property type="molecule type" value="Genomic_DNA"/>
</dbReference>
<keyword evidence="3" id="KW-0414">Isoprene biosynthesis</keyword>
<evidence type="ECO:0000313" key="4">
    <source>
        <dbReference type="EMBL" id="MFD3275949.1"/>
    </source>
</evidence>
<evidence type="ECO:0000313" key="5">
    <source>
        <dbReference type="Proteomes" id="UP001598114"/>
    </source>
</evidence>
<keyword evidence="1 3" id="KW-0808">Transferase</keyword>
<dbReference type="Gene3D" id="3.90.550.10">
    <property type="entry name" value="Spore Coat Polysaccharide Biosynthesis Protein SpsA, Chain A"/>
    <property type="match status" value="1"/>
</dbReference>
<evidence type="ECO:0000256" key="1">
    <source>
        <dbReference type="ARBA" id="ARBA00022679"/>
    </source>
</evidence>
<feature type="site" description="Transition state stabilizer" evidence="3">
    <location>
        <position position="15"/>
    </location>
</feature>
<dbReference type="HAMAP" id="MF_00108">
    <property type="entry name" value="IspD"/>
    <property type="match status" value="1"/>
</dbReference>
<dbReference type="Pfam" id="PF01128">
    <property type="entry name" value="IspD"/>
    <property type="match status" value="1"/>
</dbReference>
<organism evidence="4 5">
    <name type="scientific">Aquirufa echingensis</name>
    <dbReference type="NCBI Taxonomy" id="3096516"/>
    <lineage>
        <taxon>Bacteria</taxon>
        <taxon>Pseudomonadati</taxon>
        <taxon>Bacteroidota</taxon>
        <taxon>Cytophagia</taxon>
        <taxon>Cytophagales</taxon>
        <taxon>Flectobacillaceae</taxon>
        <taxon>Aquirufa</taxon>
    </lineage>
</organism>
<dbReference type="GO" id="GO:0050518">
    <property type="term" value="F:2-C-methyl-D-erythritol 4-phosphate cytidylyltransferase activity"/>
    <property type="evidence" value="ECO:0007669"/>
    <property type="project" value="UniProtKB-EC"/>
</dbReference>
<evidence type="ECO:0000256" key="2">
    <source>
        <dbReference type="ARBA" id="ARBA00022695"/>
    </source>
</evidence>
<keyword evidence="2 3" id="KW-0548">Nucleotidyltransferase</keyword>
<comment type="caution">
    <text evidence="4">The sequence shown here is derived from an EMBL/GenBank/DDBJ whole genome shotgun (WGS) entry which is preliminary data.</text>
</comment>
<dbReference type="NCBIfam" id="TIGR00453">
    <property type="entry name" value="ispD"/>
    <property type="match status" value="1"/>
</dbReference>
<feature type="site" description="Positions MEP for the nucleophilic attack" evidence="3">
    <location>
        <position position="158"/>
    </location>
</feature>
<dbReference type="PANTHER" id="PTHR32125:SF4">
    <property type="entry name" value="2-C-METHYL-D-ERYTHRITOL 4-PHOSPHATE CYTIDYLYLTRANSFERASE, CHLOROPLASTIC"/>
    <property type="match status" value="1"/>
</dbReference>
<dbReference type="NCBIfam" id="NF001186">
    <property type="entry name" value="PRK00155.2-3"/>
    <property type="match status" value="1"/>
</dbReference>
<proteinExistence type="inferred from homology"/>
<dbReference type="RefSeq" id="WP_377976319.1">
    <property type="nucleotide sequence ID" value="NZ_JBBKYA010000003.1"/>
</dbReference>
<dbReference type="InterPro" id="IPR001228">
    <property type="entry name" value="IspD"/>
</dbReference>
<dbReference type="InterPro" id="IPR029044">
    <property type="entry name" value="Nucleotide-diphossugar_trans"/>
</dbReference>
<feature type="site" description="Positions MEP for the nucleophilic attack" evidence="3">
    <location>
        <position position="212"/>
    </location>
</feature>
<dbReference type="PANTHER" id="PTHR32125">
    <property type="entry name" value="2-C-METHYL-D-ERYTHRITOL 4-PHOSPHATE CYTIDYLYLTRANSFERASE, CHLOROPLASTIC"/>
    <property type="match status" value="1"/>
</dbReference>
<dbReference type="Proteomes" id="UP001598114">
    <property type="component" value="Unassembled WGS sequence"/>
</dbReference>
<dbReference type="InterPro" id="IPR034683">
    <property type="entry name" value="IspD/TarI"/>
</dbReference>
<comment type="catalytic activity">
    <reaction evidence="3">
        <text>2-C-methyl-D-erythritol 4-phosphate + CTP + H(+) = 4-CDP-2-C-methyl-D-erythritol + diphosphate</text>
        <dbReference type="Rhea" id="RHEA:13429"/>
        <dbReference type="ChEBI" id="CHEBI:15378"/>
        <dbReference type="ChEBI" id="CHEBI:33019"/>
        <dbReference type="ChEBI" id="CHEBI:37563"/>
        <dbReference type="ChEBI" id="CHEBI:57823"/>
        <dbReference type="ChEBI" id="CHEBI:58262"/>
        <dbReference type="EC" id="2.7.7.60"/>
    </reaction>
</comment>
<feature type="site" description="Transition state stabilizer" evidence="3">
    <location>
        <position position="22"/>
    </location>
</feature>